<evidence type="ECO:0008006" key="4">
    <source>
        <dbReference type="Google" id="ProtNLM"/>
    </source>
</evidence>
<protein>
    <recommendedName>
        <fullName evidence="4">Cxxc_20_cxxc protein</fullName>
    </recommendedName>
</protein>
<dbReference type="AlphaFoldDB" id="A0AAE3GML2"/>
<dbReference type="Proteomes" id="UP001204953">
    <property type="component" value="Unassembled WGS sequence"/>
</dbReference>
<gene>
    <name evidence="2" type="ORF">NJ959_02720</name>
</gene>
<evidence type="ECO:0000313" key="2">
    <source>
        <dbReference type="EMBL" id="MCP2727385.1"/>
    </source>
</evidence>
<name>A0AAE3GML2_9CYAN</name>
<dbReference type="RefSeq" id="WP_254010202.1">
    <property type="nucleotide sequence ID" value="NZ_JAMZMM010000013.1"/>
</dbReference>
<sequence length="123" mass="13959">MSVPNDHQTSHPKNLAYKGQLICPYCQYSFPLTWHRYWAAPLGSYRCPQCKKLSHLKANSVWVFPILVIGIIFIFGIPSLALAYISNNFLAGAAFFVISSLGIVIPIDKWLDGHLRRLQIRSQ</sequence>
<organism evidence="2 3">
    <name type="scientific">Limnofasciculus baicalensis BBK-W-15</name>
    <dbReference type="NCBI Taxonomy" id="2699891"/>
    <lineage>
        <taxon>Bacteria</taxon>
        <taxon>Bacillati</taxon>
        <taxon>Cyanobacteriota</taxon>
        <taxon>Cyanophyceae</taxon>
        <taxon>Coleofasciculales</taxon>
        <taxon>Coleofasciculaceae</taxon>
        <taxon>Limnofasciculus</taxon>
        <taxon>Limnofasciculus baicalensis</taxon>
    </lineage>
</organism>
<keyword evidence="3" id="KW-1185">Reference proteome</keyword>
<comment type="caution">
    <text evidence="2">The sequence shown here is derived from an EMBL/GenBank/DDBJ whole genome shotgun (WGS) entry which is preliminary data.</text>
</comment>
<feature type="transmembrane region" description="Helical" evidence="1">
    <location>
        <begin position="91"/>
        <end position="111"/>
    </location>
</feature>
<reference evidence="2" key="1">
    <citation type="submission" date="2022-06" db="EMBL/GenBank/DDBJ databases">
        <title>New cyanobacteria of genus Symplocastrum in benthos of Lake Baikal.</title>
        <authorList>
            <person name="Sorokovikova E."/>
            <person name="Tikhonova I."/>
            <person name="Krasnopeev A."/>
            <person name="Evseev P."/>
            <person name="Gladkikh A."/>
            <person name="Belykh O."/>
        </authorList>
    </citation>
    <scope>NUCLEOTIDE SEQUENCE</scope>
    <source>
        <strain evidence="2">BBK-W-15</strain>
    </source>
</reference>
<keyword evidence="1" id="KW-0812">Transmembrane</keyword>
<keyword evidence="1" id="KW-0472">Membrane</keyword>
<keyword evidence="1" id="KW-1133">Transmembrane helix</keyword>
<feature type="transmembrane region" description="Helical" evidence="1">
    <location>
        <begin position="61"/>
        <end position="85"/>
    </location>
</feature>
<accession>A0AAE3GML2</accession>
<dbReference type="EMBL" id="JAMZMM010000013">
    <property type="protein sequence ID" value="MCP2727385.1"/>
    <property type="molecule type" value="Genomic_DNA"/>
</dbReference>
<evidence type="ECO:0000313" key="3">
    <source>
        <dbReference type="Proteomes" id="UP001204953"/>
    </source>
</evidence>
<proteinExistence type="predicted"/>
<evidence type="ECO:0000256" key="1">
    <source>
        <dbReference type="SAM" id="Phobius"/>
    </source>
</evidence>